<gene>
    <name evidence="1" type="ORF">GTH32_18190</name>
</gene>
<protein>
    <submittedName>
        <fullName evidence="1">Uncharacterized protein</fullName>
    </submittedName>
</protein>
<keyword evidence="2" id="KW-1185">Reference proteome</keyword>
<evidence type="ECO:0000313" key="2">
    <source>
        <dbReference type="Proteomes" id="UP000470213"/>
    </source>
</evidence>
<dbReference type="RefSeq" id="WP_163088456.1">
    <property type="nucleotide sequence ID" value="NZ_JAAAWN010000039.1"/>
</dbReference>
<evidence type="ECO:0000313" key="1">
    <source>
        <dbReference type="EMBL" id="NDV93102.1"/>
    </source>
</evidence>
<sequence>MNDKIEQAEVMLSNLLALQHPTESTFIIGHDDVVVTLRTAVEMLIEEQDRRIGSRHID</sequence>
<dbReference type="Proteomes" id="UP000470213">
    <property type="component" value="Unassembled WGS sequence"/>
</dbReference>
<dbReference type="EMBL" id="JAAAWN010000039">
    <property type="protein sequence ID" value="NDV93102.1"/>
    <property type="molecule type" value="Genomic_DNA"/>
</dbReference>
<name>A0A7X5LPG5_9ALTE</name>
<organism evidence="1 2">
    <name type="scientific">Alteromonas profundi</name>
    <dbReference type="NCBI Taxonomy" id="2696062"/>
    <lineage>
        <taxon>Bacteria</taxon>
        <taxon>Pseudomonadati</taxon>
        <taxon>Pseudomonadota</taxon>
        <taxon>Gammaproteobacteria</taxon>
        <taxon>Alteromonadales</taxon>
        <taxon>Alteromonadaceae</taxon>
        <taxon>Alteromonas/Salinimonas group</taxon>
        <taxon>Alteromonas</taxon>
    </lineage>
</organism>
<proteinExistence type="predicted"/>
<comment type="caution">
    <text evidence="1">The sequence shown here is derived from an EMBL/GenBank/DDBJ whole genome shotgun (WGS) entry which is preliminary data.</text>
</comment>
<dbReference type="AlphaFoldDB" id="A0A7X5LPG5"/>
<accession>A0A7X5LPG5</accession>
<reference evidence="1 2" key="1">
    <citation type="submission" date="2020-01" db="EMBL/GenBank/DDBJ databases">
        <authorList>
            <person name="Chen J."/>
            <person name="Zhu S."/>
            <person name="Yang J."/>
        </authorList>
    </citation>
    <scope>NUCLEOTIDE SEQUENCE [LARGE SCALE GENOMIC DNA]</scope>
    <source>
        <strain evidence="1 2">345S023</strain>
    </source>
</reference>